<feature type="signal peptide" evidence="2">
    <location>
        <begin position="1"/>
        <end position="18"/>
    </location>
</feature>
<dbReference type="EMBL" id="CP012332">
    <property type="protein sequence ID" value="AKU91906.1"/>
    <property type="molecule type" value="Genomic_DNA"/>
</dbReference>
<keyword evidence="4" id="KW-1185">Reference proteome</keyword>
<feature type="region of interest" description="Disordered" evidence="1">
    <location>
        <begin position="23"/>
        <end position="80"/>
    </location>
</feature>
<dbReference type="STRING" id="1391653.AKJ08_2293"/>
<dbReference type="RefSeq" id="WP_050726149.1">
    <property type="nucleotide sequence ID" value="NZ_CP012332.1"/>
</dbReference>
<sequence>MRKTLLVISAAVVLSALAGCSKSTDAAPAQPTATKTDGLVVAKPAEPTEAPKEAQKAEESGKDAEAAKDTWDPVAAKDDEKSEKIKVLEAELGKAGFKVTMVHSLMPDKLGGLEDECAVKERTKIEVDGGYATLATYEDEKRVKTCFDAYMKMPGTEQYKNLYQVEGVYMLELHPKMPADAMSKAKEIFARVVKG</sequence>
<gene>
    <name evidence="3" type="ORF">AKJ08_2293</name>
</gene>
<dbReference type="AlphaFoldDB" id="A0A0K1PER4"/>
<keyword evidence="2" id="KW-0732">Signal</keyword>
<dbReference type="Proteomes" id="UP000055590">
    <property type="component" value="Chromosome"/>
</dbReference>
<feature type="chain" id="PRO_5005465958" description="Lipoprotein" evidence="2">
    <location>
        <begin position="19"/>
        <end position="195"/>
    </location>
</feature>
<evidence type="ECO:0008006" key="5">
    <source>
        <dbReference type="Google" id="ProtNLM"/>
    </source>
</evidence>
<evidence type="ECO:0000313" key="4">
    <source>
        <dbReference type="Proteomes" id="UP000055590"/>
    </source>
</evidence>
<feature type="compositionally biased region" description="Basic and acidic residues" evidence="1">
    <location>
        <begin position="49"/>
        <end position="80"/>
    </location>
</feature>
<organism evidence="3 4">
    <name type="scientific">Vulgatibacter incomptus</name>
    <dbReference type="NCBI Taxonomy" id="1391653"/>
    <lineage>
        <taxon>Bacteria</taxon>
        <taxon>Pseudomonadati</taxon>
        <taxon>Myxococcota</taxon>
        <taxon>Myxococcia</taxon>
        <taxon>Myxococcales</taxon>
        <taxon>Cystobacterineae</taxon>
        <taxon>Vulgatibacteraceae</taxon>
        <taxon>Vulgatibacter</taxon>
    </lineage>
</organism>
<evidence type="ECO:0000256" key="1">
    <source>
        <dbReference type="SAM" id="MobiDB-lite"/>
    </source>
</evidence>
<dbReference type="PROSITE" id="PS51257">
    <property type="entry name" value="PROKAR_LIPOPROTEIN"/>
    <property type="match status" value="1"/>
</dbReference>
<evidence type="ECO:0000256" key="2">
    <source>
        <dbReference type="SAM" id="SignalP"/>
    </source>
</evidence>
<protein>
    <recommendedName>
        <fullName evidence="5">Lipoprotein</fullName>
    </recommendedName>
</protein>
<name>A0A0K1PER4_9BACT</name>
<dbReference type="KEGG" id="vin:AKJ08_2293"/>
<proteinExistence type="predicted"/>
<reference evidence="3 4" key="1">
    <citation type="submission" date="2015-08" db="EMBL/GenBank/DDBJ databases">
        <authorList>
            <person name="Babu N.S."/>
            <person name="Beckwith C.J."/>
            <person name="Beseler K.G."/>
            <person name="Brison A."/>
            <person name="Carone J.V."/>
            <person name="Caskin T.P."/>
            <person name="Diamond M."/>
            <person name="Durham M.E."/>
            <person name="Foxe J.M."/>
            <person name="Go M."/>
            <person name="Henderson B.A."/>
            <person name="Jones I.B."/>
            <person name="McGettigan J.A."/>
            <person name="Micheletti S.J."/>
            <person name="Nasrallah M.E."/>
            <person name="Ortiz D."/>
            <person name="Piller C.R."/>
            <person name="Privatt S.R."/>
            <person name="Schneider S.L."/>
            <person name="Sharp S."/>
            <person name="Smith T.C."/>
            <person name="Stanton J.D."/>
            <person name="Ullery H.E."/>
            <person name="Wilson R.J."/>
            <person name="Serrano M.G."/>
            <person name="Buck G."/>
            <person name="Lee V."/>
            <person name="Wang Y."/>
            <person name="Carvalho R."/>
            <person name="Voegtly L."/>
            <person name="Shi R."/>
            <person name="Duckworth R."/>
            <person name="Johnson A."/>
            <person name="Loviza R."/>
            <person name="Walstead R."/>
            <person name="Shah Z."/>
            <person name="Kiflezghi M."/>
            <person name="Wade K."/>
            <person name="Ball S.L."/>
            <person name="Bradley K.W."/>
            <person name="Asai D.J."/>
            <person name="Bowman C.A."/>
            <person name="Russell D.A."/>
            <person name="Pope W.H."/>
            <person name="Jacobs-Sera D."/>
            <person name="Hendrix R.W."/>
            <person name="Hatfull G.F."/>
        </authorList>
    </citation>
    <scope>NUCLEOTIDE SEQUENCE [LARGE SCALE GENOMIC DNA]</scope>
    <source>
        <strain evidence="3 4">DSM 27710</strain>
    </source>
</reference>
<evidence type="ECO:0000313" key="3">
    <source>
        <dbReference type="EMBL" id="AKU91906.1"/>
    </source>
</evidence>
<accession>A0A0K1PER4</accession>